<dbReference type="PANTHER" id="PTHR11540:SF16">
    <property type="entry name" value="MALATE DEHYDROGENASE, MITOCHONDRIAL"/>
    <property type="match status" value="1"/>
</dbReference>
<evidence type="ECO:0000256" key="11">
    <source>
        <dbReference type="RuleBase" id="RU003405"/>
    </source>
</evidence>
<feature type="active site" description="Proton acceptor" evidence="7">
    <location>
        <position position="218"/>
    </location>
</feature>
<dbReference type="InterPro" id="IPR022383">
    <property type="entry name" value="Lactate/malate_DH_C"/>
</dbReference>
<dbReference type="Pfam" id="PF02866">
    <property type="entry name" value="Ldh_1_C"/>
    <property type="match status" value="1"/>
</dbReference>
<feature type="binding site" evidence="8">
    <location>
        <position position="160"/>
    </location>
    <ligand>
        <name>substrate</name>
    </ligand>
</feature>
<dbReference type="PANTHER" id="PTHR11540">
    <property type="entry name" value="MALATE AND LACTATE DEHYDROGENASE"/>
    <property type="match status" value="1"/>
</dbReference>
<feature type="binding site" evidence="9">
    <location>
        <position position="135"/>
    </location>
    <ligand>
        <name>NAD(+)</name>
        <dbReference type="ChEBI" id="CHEBI:57540"/>
    </ligand>
</feature>
<sequence>MMANSCGYTIWLRRSQNLLRLSQLQENMISGTHRTHSVRNYKVSVVGAAGGIGQPLSLLLKQNPLIKELSLHDRTNVKGVNMDLSHICTATKVESFQGEDPASLVDALHDSNIVVVPAGMPRKPDMTRDQLLGANGEVAISVSRAMCAACPKALVAYITNPLNTVVPIAAETMKSLGCYDPKRMFGVTTLDIVRARTFLAQRLKLDPAEVNIPVIGGHAGITILPLLSLCSPKLCATPDEWKALTHRIQEAGTEVVKAKAGGGSATLSMAYAAAHFVNSLLRGLKGESGVVECSYVASDVTEAAFFSTPLELGPEGIKKNLGLPKMSDDEKEQLKKMIPELKTSIAAGIDFAQEAICCAKIAEAEAKAKALKKKNDKCKKK</sequence>
<feature type="binding site" evidence="9">
    <location>
        <position position="73"/>
    </location>
    <ligand>
        <name>NAD(+)</name>
        <dbReference type="ChEBI" id="CHEBI:57540"/>
    </ligand>
</feature>
<dbReference type="InterPro" id="IPR001252">
    <property type="entry name" value="Malate_DH_AS"/>
</dbReference>
<comment type="catalytic activity">
    <reaction evidence="6 11">
        <text>(S)-malate + NAD(+) = oxaloacetate + NADH + H(+)</text>
        <dbReference type="Rhea" id="RHEA:21432"/>
        <dbReference type="ChEBI" id="CHEBI:15378"/>
        <dbReference type="ChEBI" id="CHEBI:15589"/>
        <dbReference type="ChEBI" id="CHEBI:16452"/>
        <dbReference type="ChEBI" id="CHEBI:57540"/>
        <dbReference type="ChEBI" id="CHEBI:57945"/>
        <dbReference type="EC" id="1.1.1.37"/>
    </reaction>
</comment>
<comment type="similarity">
    <text evidence="1">Belongs to the LDH/MDH superfamily. MDH type 1 family.</text>
</comment>
<dbReference type="GO" id="GO:0005739">
    <property type="term" value="C:mitochondrion"/>
    <property type="evidence" value="ECO:0007669"/>
    <property type="project" value="TreeGrafter"/>
</dbReference>
<dbReference type="NCBIfam" id="TIGR01772">
    <property type="entry name" value="MDH_euk_gproteo"/>
    <property type="match status" value="1"/>
</dbReference>
<evidence type="ECO:0000256" key="7">
    <source>
        <dbReference type="PIRSR" id="PIRSR000102-1"/>
    </source>
</evidence>
<dbReference type="CDD" id="cd01337">
    <property type="entry name" value="MDH_glyoxysomal_mitochondrial"/>
    <property type="match status" value="1"/>
</dbReference>
<keyword evidence="3 11" id="KW-0816">Tricarboxylic acid cycle</keyword>
<feature type="domain" description="Lactate/malate dehydrogenase C-terminal" evidence="13">
    <location>
        <begin position="188"/>
        <end position="351"/>
    </location>
</feature>
<evidence type="ECO:0000256" key="10">
    <source>
        <dbReference type="RuleBase" id="RU003369"/>
    </source>
</evidence>
<dbReference type="GO" id="GO:0030060">
    <property type="term" value="F:L-malate dehydrogenase (NAD+) activity"/>
    <property type="evidence" value="ECO:0007669"/>
    <property type="project" value="UniProtKB-EC"/>
</dbReference>
<feature type="binding site" evidence="9">
    <location>
        <position position="269"/>
    </location>
    <ligand>
        <name>NAD(+)</name>
        <dbReference type="ChEBI" id="CHEBI:57540"/>
    </ligand>
</feature>
<evidence type="ECO:0000259" key="13">
    <source>
        <dbReference type="Pfam" id="PF02866"/>
    </source>
</evidence>
<comment type="subunit">
    <text evidence="2">Homodimer.</text>
</comment>
<feature type="binding site" evidence="8">
    <location>
        <position position="122"/>
    </location>
    <ligand>
        <name>substrate</name>
    </ligand>
</feature>
<dbReference type="InterPro" id="IPR015955">
    <property type="entry name" value="Lactate_DH/Glyco_Ohase_4_C"/>
</dbReference>
<evidence type="ECO:0000256" key="9">
    <source>
        <dbReference type="PIRSR" id="PIRSR000102-3"/>
    </source>
</evidence>
<keyword evidence="4 10" id="KW-0560">Oxidoreductase</keyword>
<protein>
    <recommendedName>
        <fullName evidence="11">Malate dehydrogenase</fullName>
        <ecNumber evidence="11">1.1.1.37</ecNumber>
    </recommendedName>
</protein>
<evidence type="ECO:0000256" key="8">
    <source>
        <dbReference type="PIRSR" id="PIRSR000102-2"/>
    </source>
</evidence>
<feature type="binding site" evidence="8">
    <location>
        <position position="128"/>
    </location>
    <ligand>
        <name>substrate</name>
    </ligand>
</feature>
<feature type="binding site" evidence="8">
    <location>
        <position position="194"/>
    </location>
    <ligand>
        <name>substrate</name>
    </ligand>
</feature>
<dbReference type="InterPro" id="IPR001236">
    <property type="entry name" value="Lactate/malate_DH_N"/>
</dbReference>
<name>A0A6P8X5T1_DROAB</name>
<evidence type="ECO:0000256" key="3">
    <source>
        <dbReference type="ARBA" id="ARBA00022532"/>
    </source>
</evidence>
<evidence type="ECO:0000313" key="14">
    <source>
        <dbReference type="Proteomes" id="UP000515160"/>
    </source>
</evidence>
<evidence type="ECO:0000256" key="2">
    <source>
        <dbReference type="ARBA" id="ARBA00011738"/>
    </source>
</evidence>
<dbReference type="InterPro" id="IPR036291">
    <property type="entry name" value="NAD(P)-bd_dom_sf"/>
</dbReference>
<reference evidence="15" key="1">
    <citation type="submission" date="2025-08" db="UniProtKB">
        <authorList>
            <consortium name="RefSeq"/>
        </authorList>
    </citation>
    <scope>IDENTIFICATION</scope>
    <source>
        <strain evidence="15">15112-1751.03</strain>
        <tissue evidence="15">Whole Adult</tissue>
    </source>
</reference>
<dbReference type="OrthoDB" id="755699at2759"/>
<feature type="binding site" evidence="9">
    <location>
        <begin position="47"/>
        <end position="53"/>
    </location>
    <ligand>
        <name>NAD(+)</name>
        <dbReference type="ChEBI" id="CHEBI:57540"/>
    </ligand>
</feature>
<dbReference type="Pfam" id="PF00056">
    <property type="entry name" value="Ldh_1_N"/>
    <property type="match status" value="1"/>
</dbReference>
<dbReference type="GO" id="GO:0006099">
    <property type="term" value="P:tricarboxylic acid cycle"/>
    <property type="evidence" value="ECO:0007669"/>
    <property type="project" value="UniProtKB-KW"/>
</dbReference>
<evidence type="ECO:0000313" key="15">
    <source>
        <dbReference type="RefSeq" id="XP_034108394.1"/>
    </source>
</evidence>
<organism evidence="14 15">
    <name type="scientific">Drosophila albomicans</name>
    <name type="common">Fruit fly</name>
    <dbReference type="NCBI Taxonomy" id="7291"/>
    <lineage>
        <taxon>Eukaryota</taxon>
        <taxon>Metazoa</taxon>
        <taxon>Ecdysozoa</taxon>
        <taxon>Arthropoda</taxon>
        <taxon>Hexapoda</taxon>
        <taxon>Insecta</taxon>
        <taxon>Pterygota</taxon>
        <taxon>Neoptera</taxon>
        <taxon>Endopterygota</taxon>
        <taxon>Diptera</taxon>
        <taxon>Brachycera</taxon>
        <taxon>Muscomorpha</taxon>
        <taxon>Ephydroidea</taxon>
        <taxon>Drosophilidae</taxon>
        <taxon>Drosophila</taxon>
    </lineage>
</organism>
<keyword evidence="14" id="KW-1185">Reference proteome</keyword>
<dbReference type="PIRSF" id="PIRSF000102">
    <property type="entry name" value="Lac_mal_DH"/>
    <property type="match status" value="1"/>
</dbReference>
<dbReference type="FunFam" id="3.40.50.720:FF:000268">
    <property type="entry name" value="Malate dehydrogenase"/>
    <property type="match status" value="1"/>
</dbReference>
<dbReference type="InterPro" id="IPR001557">
    <property type="entry name" value="L-lactate/malate_DH"/>
</dbReference>
<evidence type="ECO:0000256" key="4">
    <source>
        <dbReference type="ARBA" id="ARBA00023002"/>
    </source>
</evidence>
<feature type="binding site" evidence="9">
    <location>
        <begin position="158"/>
        <end position="160"/>
    </location>
    <ligand>
        <name>NAD(+)</name>
        <dbReference type="ChEBI" id="CHEBI:57540"/>
    </ligand>
</feature>
<evidence type="ECO:0000256" key="6">
    <source>
        <dbReference type="ARBA" id="ARBA00048313"/>
    </source>
</evidence>
<dbReference type="SUPFAM" id="SSF56327">
    <property type="entry name" value="LDH C-terminal domain-like"/>
    <property type="match status" value="1"/>
</dbReference>
<evidence type="ECO:0000256" key="1">
    <source>
        <dbReference type="ARBA" id="ARBA00008824"/>
    </source>
</evidence>
<dbReference type="PROSITE" id="PS00068">
    <property type="entry name" value="MDH"/>
    <property type="match status" value="1"/>
</dbReference>
<proteinExistence type="inferred from homology"/>
<dbReference type="InterPro" id="IPR010097">
    <property type="entry name" value="Malate_DH_type1"/>
</dbReference>
<dbReference type="SUPFAM" id="SSF51735">
    <property type="entry name" value="NAD(P)-binding Rossmann-fold domains"/>
    <property type="match status" value="1"/>
</dbReference>
<dbReference type="Gene3D" id="3.90.110.10">
    <property type="entry name" value="Lactate dehydrogenase/glycoside hydrolase, family 4, C-terminal"/>
    <property type="match status" value="1"/>
</dbReference>
<dbReference type="GO" id="GO:0006108">
    <property type="term" value="P:malate metabolic process"/>
    <property type="evidence" value="ECO:0007669"/>
    <property type="project" value="InterPro"/>
</dbReference>
<feature type="domain" description="Lactate/malate dehydrogenase N-terminal" evidence="12">
    <location>
        <begin position="42"/>
        <end position="186"/>
    </location>
</feature>
<dbReference type="Proteomes" id="UP000515160">
    <property type="component" value="Chromosome 3"/>
</dbReference>
<evidence type="ECO:0000256" key="5">
    <source>
        <dbReference type="ARBA" id="ARBA00023027"/>
    </source>
</evidence>
<dbReference type="AlphaFoldDB" id="A0A6P8X5T1"/>
<evidence type="ECO:0000259" key="12">
    <source>
        <dbReference type="Pfam" id="PF00056"/>
    </source>
</evidence>
<dbReference type="EC" id="1.1.1.37" evidence="11"/>
<dbReference type="FunFam" id="3.90.110.10:FF:000001">
    <property type="entry name" value="Malate dehydrogenase"/>
    <property type="match status" value="1"/>
</dbReference>
<dbReference type="RefSeq" id="XP_034108394.1">
    <property type="nucleotide sequence ID" value="XM_034252503.2"/>
</dbReference>
<dbReference type="Gene3D" id="3.40.50.720">
    <property type="entry name" value="NAD(P)-binding Rossmann-like Domain"/>
    <property type="match status" value="1"/>
</dbReference>
<dbReference type="GeneID" id="117570700"/>
<gene>
    <name evidence="15" type="primary">LOC117570700</name>
</gene>
<keyword evidence="5 9" id="KW-0520">NAD</keyword>
<accession>A0A6P8X5T1</accession>